<protein>
    <submittedName>
        <fullName evidence="1">Uncharacterized protein</fullName>
    </submittedName>
</protein>
<dbReference type="EMBL" id="CAQJ01000065">
    <property type="protein sequence ID" value="CCQ91198.1"/>
    <property type="molecule type" value="Genomic_DNA"/>
</dbReference>
<organism evidence="1 2">
    <name type="scientific">Nitrospina gracilis (strain 3/211)</name>
    <dbReference type="NCBI Taxonomy" id="1266370"/>
    <lineage>
        <taxon>Bacteria</taxon>
        <taxon>Pseudomonadati</taxon>
        <taxon>Nitrospinota/Tectimicrobiota group</taxon>
        <taxon>Nitrospinota</taxon>
        <taxon>Nitrospinia</taxon>
        <taxon>Nitrospinales</taxon>
        <taxon>Nitrospinaceae</taxon>
        <taxon>Nitrospina</taxon>
    </lineage>
</organism>
<dbReference type="InParanoid" id="M1ZCU7"/>
<keyword evidence="2" id="KW-1185">Reference proteome</keyword>
<evidence type="ECO:0000313" key="2">
    <source>
        <dbReference type="Proteomes" id="UP000011704"/>
    </source>
</evidence>
<proteinExistence type="predicted"/>
<dbReference type="HOGENOM" id="CLU_3009685_0_0_0"/>
<gene>
    <name evidence="1" type="ORF">NITGR_590077</name>
</gene>
<evidence type="ECO:0000313" key="1">
    <source>
        <dbReference type="EMBL" id="CCQ91198.1"/>
    </source>
</evidence>
<name>M1ZCU7_NITG3</name>
<dbReference type="AlphaFoldDB" id="M1ZCU7"/>
<accession>M1ZCU7</accession>
<reference evidence="1 2" key="1">
    <citation type="journal article" date="2013" name="Front. Microbiol.">
        <title>The genome of Nitrospina gracilis illuminates the metabolism and evolution of the major marine nitrite oxidizer.</title>
        <authorList>
            <person name="Luecker S."/>
            <person name="Nowka B."/>
            <person name="Rattei T."/>
            <person name="Spieck E."/>
            <person name="and Daims H."/>
        </authorList>
    </citation>
    <scope>NUCLEOTIDE SEQUENCE [LARGE SCALE GENOMIC DNA]</scope>
    <source>
        <strain evidence="1 2">3/211</strain>
    </source>
</reference>
<sequence>MIETRRANPTLVTASHIKTLYMGYAEEARFSRRSIHLPLWRSLSNAITIAELVSIS</sequence>
<dbReference type="Proteomes" id="UP000011704">
    <property type="component" value="Unassembled WGS sequence"/>
</dbReference>
<dbReference type="STRING" id="1266370.NITGR_590077"/>
<comment type="caution">
    <text evidence="1">The sequence shown here is derived from an EMBL/GenBank/DDBJ whole genome shotgun (WGS) entry which is preliminary data.</text>
</comment>